<evidence type="ECO:0000313" key="4">
    <source>
        <dbReference type="Proteomes" id="UP000275048"/>
    </source>
</evidence>
<dbReference type="PANTHER" id="PTHR35149">
    <property type="entry name" value="SLL5132 PROTEIN"/>
    <property type="match status" value="1"/>
</dbReference>
<sequence length="681" mass="76639">MRTIRSAYDPIRGQPSKGSIVESKTTDFLGLIKGPRQYRVPPFQRAYSWEKEQRETLWLDILDQYDRLSGIWSDPEREKKLQSVPGHYLGTVVLAGPSALGVPRSDVIDGQQRITTLLLLLCALRDVRSRSELNARGTKEEREARASSARARVDRRYLVNEDEIGSDRLRLVPLAADRRVFEAIIDYDGARSFSPESIGLSEIDSKRMLQAYKFFHTELRRQGVNAEQAPQLVRFAGCFPLDLEIIEEVITRRLTLITIETANLDDVNSIFESLNAKGRPLTQLDLLRNYLFMLLGSKAEAALGEHWSLIERNLHRPEQVEGLIWAEVVSRGTNILQKRTYRTVQAELRLEGGTPEATEAYLKSLARKSALYAAIVHPERESNAGLGRAFARLTKAGGVTAYPLAMWLLEQRHLGHLNTYQVVEAIGWIESLLVRRLLAGLPTNTLSSIFGSMLSRLHGDLSGVEDRLHRLQMSMIHNQRDWPTDAVVAAGIEQEDFYHSQKAAQRMLILSTMDHALAPSTVLNYGETDDSIEHILPQSREAIEWISDLADIGEDFQEVQSRWLHTLPNLTIVTPSENSALGARRFASKAELYEESPYKITRDVATRYQLQTGGNDHWGASAIQARARDLTALVTSIWVRPEYDLAEPPTPGANDQEFDVDPGEELVPFTTIADELDPSEG</sequence>
<reference evidence="3 4" key="1">
    <citation type="submission" date="2018-10" db="EMBL/GenBank/DDBJ databases">
        <title>Isolation, diversity and antibacterial activity of antinobacteria from the wheat rhizosphere soil.</title>
        <authorList>
            <person name="Sun T."/>
        </authorList>
    </citation>
    <scope>NUCLEOTIDE SEQUENCE [LARGE SCALE GENOMIC DNA]</scope>
    <source>
        <strain evidence="3 4">SJ-23</strain>
    </source>
</reference>
<evidence type="ECO:0000259" key="2">
    <source>
        <dbReference type="Pfam" id="PF07510"/>
    </source>
</evidence>
<evidence type="ECO:0000259" key="1">
    <source>
        <dbReference type="Pfam" id="PF03235"/>
    </source>
</evidence>
<accession>A0A3M8AKP9</accession>
<name>A0A3M8AKP9_9MICO</name>
<dbReference type="Pfam" id="PF07510">
    <property type="entry name" value="GmrSD_C"/>
    <property type="match status" value="1"/>
</dbReference>
<dbReference type="Proteomes" id="UP000275048">
    <property type="component" value="Unassembled WGS sequence"/>
</dbReference>
<feature type="domain" description="GmrSD restriction endonucleases N-terminal" evidence="1">
    <location>
        <begin position="31"/>
        <end position="292"/>
    </location>
</feature>
<dbReference type="InterPro" id="IPR004919">
    <property type="entry name" value="GmrSD_N"/>
</dbReference>
<feature type="domain" description="GmrSD restriction endonucleases C-terminal" evidence="2">
    <location>
        <begin position="482"/>
        <end position="632"/>
    </location>
</feature>
<protein>
    <submittedName>
        <fullName evidence="3">DUF262 domain-containing protein</fullName>
    </submittedName>
</protein>
<gene>
    <name evidence="3" type="ORF">EDM22_03940</name>
</gene>
<evidence type="ECO:0000313" key="3">
    <source>
        <dbReference type="EMBL" id="RNB51589.1"/>
    </source>
</evidence>
<dbReference type="Pfam" id="PF03235">
    <property type="entry name" value="GmrSD_N"/>
    <property type="match status" value="1"/>
</dbReference>
<keyword evidence="4" id="KW-1185">Reference proteome</keyword>
<dbReference type="EMBL" id="RHHB01000003">
    <property type="protein sequence ID" value="RNB51589.1"/>
    <property type="molecule type" value="Genomic_DNA"/>
</dbReference>
<proteinExistence type="predicted"/>
<comment type="caution">
    <text evidence="3">The sequence shown here is derived from an EMBL/GenBank/DDBJ whole genome shotgun (WGS) entry which is preliminary data.</text>
</comment>
<dbReference type="OrthoDB" id="9798761at2"/>
<organism evidence="3 4">
    <name type="scientific">Agromyces tardus</name>
    <dbReference type="NCBI Taxonomy" id="2583849"/>
    <lineage>
        <taxon>Bacteria</taxon>
        <taxon>Bacillati</taxon>
        <taxon>Actinomycetota</taxon>
        <taxon>Actinomycetes</taxon>
        <taxon>Micrococcales</taxon>
        <taxon>Microbacteriaceae</taxon>
        <taxon>Agromyces</taxon>
    </lineage>
</organism>
<dbReference type="AlphaFoldDB" id="A0A3M8AKP9"/>
<dbReference type="InterPro" id="IPR011089">
    <property type="entry name" value="GmrSD_C"/>
</dbReference>
<dbReference type="PANTHER" id="PTHR35149:SF2">
    <property type="entry name" value="DUF262 DOMAIN-CONTAINING PROTEIN"/>
    <property type="match status" value="1"/>
</dbReference>